<name>A0AAD4ZJZ8_PRUDU</name>
<organism evidence="1 2">
    <name type="scientific">Prunus dulcis</name>
    <name type="common">Almond</name>
    <name type="synonym">Amygdalus dulcis</name>
    <dbReference type="NCBI Taxonomy" id="3755"/>
    <lineage>
        <taxon>Eukaryota</taxon>
        <taxon>Viridiplantae</taxon>
        <taxon>Streptophyta</taxon>
        <taxon>Embryophyta</taxon>
        <taxon>Tracheophyta</taxon>
        <taxon>Spermatophyta</taxon>
        <taxon>Magnoliopsida</taxon>
        <taxon>eudicotyledons</taxon>
        <taxon>Gunneridae</taxon>
        <taxon>Pentapetalae</taxon>
        <taxon>rosids</taxon>
        <taxon>fabids</taxon>
        <taxon>Rosales</taxon>
        <taxon>Rosaceae</taxon>
        <taxon>Amygdaloideae</taxon>
        <taxon>Amygdaleae</taxon>
        <taxon>Prunus</taxon>
    </lineage>
</organism>
<proteinExistence type="predicted"/>
<protein>
    <submittedName>
        <fullName evidence="1">Uncharacterized protein</fullName>
    </submittedName>
</protein>
<dbReference type="AlphaFoldDB" id="A0AAD4ZJZ8"/>
<evidence type="ECO:0000313" key="1">
    <source>
        <dbReference type="EMBL" id="KAI5349552.1"/>
    </source>
</evidence>
<keyword evidence="2" id="KW-1185">Reference proteome</keyword>
<evidence type="ECO:0000313" key="2">
    <source>
        <dbReference type="Proteomes" id="UP001054821"/>
    </source>
</evidence>
<dbReference type="Proteomes" id="UP001054821">
    <property type="component" value="Chromosome 1"/>
</dbReference>
<reference evidence="1 2" key="1">
    <citation type="journal article" date="2022" name="G3 (Bethesda)">
        <title>Whole-genome sequence and methylome profiling of the almond [Prunus dulcis (Mill.) D.A. Webb] cultivar 'Nonpareil'.</title>
        <authorList>
            <person name="D'Amico-Willman K.M."/>
            <person name="Ouma W.Z."/>
            <person name="Meulia T."/>
            <person name="Sideli G.M."/>
            <person name="Gradziel T.M."/>
            <person name="Fresnedo-Ramirez J."/>
        </authorList>
    </citation>
    <scope>NUCLEOTIDE SEQUENCE [LARGE SCALE GENOMIC DNA]</scope>
    <source>
        <strain evidence="1">Clone GOH B32 T37-40</strain>
    </source>
</reference>
<sequence>MLTHSFHGLGKRGNELIVRQHNSEIMKIIKLKLSVYRLCQLSKDVKFNLQVTVIIKELRLFYLGSEQLLRSSDL</sequence>
<comment type="caution">
    <text evidence="1">The sequence shown here is derived from an EMBL/GenBank/DDBJ whole genome shotgun (WGS) entry which is preliminary data.</text>
</comment>
<accession>A0AAD4ZJZ8</accession>
<dbReference type="EMBL" id="JAJFAZ020000001">
    <property type="protein sequence ID" value="KAI5349552.1"/>
    <property type="molecule type" value="Genomic_DNA"/>
</dbReference>
<gene>
    <name evidence="1" type="ORF">L3X38_002440</name>
</gene>